<evidence type="ECO:0000313" key="1">
    <source>
        <dbReference type="EMBL" id="CAK0887399.1"/>
    </source>
</evidence>
<proteinExistence type="predicted"/>
<accession>A0ABN9WQM6</accession>
<gene>
    <name evidence="1" type="ORF">PCOR1329_LOCUS68465</name>
</gene>
<protein>
    <submittedName>
        <fullName evidence="1">Uncharacterized protein</fullName>
    </submittedName>
</protein>
<reference evidence="1" key="1">
    <citation type="submission" date="2023-10" db="EMBL/GenBank/DDBJ databases">
        <authorList>
            <person name="Chen Y."/>
            <person name="Shah S."/>
            <person name="Dougan E. K."/>
            <person name="Thang M."/>
            <person name="Chan C."/>
        </authorList>
    </citation>
    <scope>NUCLEOTIDE SEQUENCE [LARGE SCALE GENOMIC DNA]</scope>
</reference>
<name>A0ABN9WQM6_9DINO</name>
<dbReference type="EMBL" id="CAUYUJ010018936">
    <property type="protein sequence ID" value="CAK0887399.1"/>
    <property type="molecule type" value="Genomic_DNA"/>
</dbReference>
<sequence>MDFVNHHDTLKDCKVFLLPFCASGLSFLKANSLYPDKFKNVIAWATTNLFQLKHMIGTMKLDASAVNPVFATKQAQYIEQGLLKANDPDVNFSVERISATMYAKDVKVPVLFCDPINDPIDNHKVDAAEIFAEFGKTLRKKPANEFHCIGTDQPPPFKTIGDNRSEGFNLKSEAGSKVLLEFFRKCADSAGKTQPVSSQCCSCC</sequence>
<comment type="caution">
    <text evidence="1">The sequence shown here is derived from an EMBL/GenBank/DDBJ whole genome shotgun (WGS) entry which is preliminary data.</text>
</comment>
<keyword evidence="2" id="KW-1185">Reference proteome</keyword>
<organism evidence="1 2">
    <name type="scientific">Prorocentrum cordatum</name>
    <dbReference type="NCBI Taxonomy" id="2364126"/>
    <lineage>
        <taxon>Eukaryota</taxon>
        <taxon>Sar</taxon>
        <taxon>Alveolata</taxon>
        <taxon>Dinophyceae</taxon>
        <taxon>Prorocentrales</taxon>
        <taxon>Prorocentraceae</taxon>
        <taxon>Prorocentrum</taxon>
    </lineage>
</organism>
<dbReference type="Proteomes" id="UP001189429">
    <property type="component" value="Unassembled WGS sequence"/>
</dbReference>
<evidence type="ECO:0000313" key="2">
    <source>
        <dbReference type="Proteomes" id="UP001189429"/>
    </source>
</evidence>